<dbReference type="GO" id="GO:0003677">
    <property type="term" value="F:DNA binding"/>
    <property type="evidence" value="ECO:0007669"/>
    <property type="project" value="UniProtKB-KW"/>
</dbReference>
<dbReference type="AlphaFoldDB" id="A0A1H0X401"/>
<evidence type="ECO:0000256" key="1">
    <source>
        <dbReference type="SAM" id="Coils"/>
    </source>
</evidence>
<evidence type="ECO:0000313" key="2">
    <source>
        <dbReference type="EMBL" id="SDP97455.1"/>
    </source>
</evidence>
<dbReference type="Proteomes" id="UP000199691">
    <property type="component" value="Unassembled WGS sequence"/>
</dbReference>
<evidence type="ECO:0000313" key="3">
    <source>
        <dbReference type="Proteomes" id="UP000199691"/>
    </source>
</evidence>
<dbReference type="RefSeq" id="WP_245734252.1">
    <property type="nucleotide sequence ID" value="NZ_FNIX01000031.1"/>
</dbReference>
<dbReference type="InterPro" id="IPR036894">
    <property type="entry name" value="YbaB-like_sf"/>
</dbReference>
<feature type="coiled-coil region" evidence="1">
    <location>
        <begin position="2"/>
        <end position="33"/>
    </location>
</feature>
<gene>
    <name evidence="2" type="ORF">SAMN05421507_13120</name>
</gene>
<dbReference type="SUPFAM" id="SSF82607">
    <property type="entry name" value="YbaB-like"/>
    <property type="match status" value="1"/>
</dbReference>
<sequence length="141" mass="15681">MADWLEEQMHQAMATLRDQRERIDAAKAELAARTASATSSDHMVTVTVDAQNAVVGIKFHTTKYRSMPPEQLSRALLDVLGRAKQEMADAVVEVFGPLMDQRTDLRAAMSGHTEVDDAFTAIWNEAPADVFGHRRADRDAR</sequence>
<name>A0A1H0X401_9PSEU</name>
<keyword evidence="2" id="KW-0238">DNA-binding</keyword>
<reference evidence="3" key="1">
    <citation type="submission" date="2016-10" db="EMBL/GenBank/DDBJ databases">
        <authorList>
            <person name="Varghese N."/>
            <person name="Submissions S."/>
        </authorList>
    </citation>
    <scope>NUCLEOTIDE SEQUENCE [LARGE SCALE GENOMIC DNA]</scope>
    <source>
        <strain evidence="3">CGMCC 4.6609</strain>
    </source>
</reference>
<accession>A0A1H0X401</accession>
<organism evidence="2 3">
    <name type="scientific">Lentzea jiangxiensis</name>
    <dbReference type="NCBI Taxonomy" id="641025"/>
    <lineage>
        <taxon>Bacteria</taxon>
        <taxon>Bacillati</taxon>
        <taxon>Actinomycetota</taxon>
        <taxon>Actinomycetes</taxon>
        <taxon>Pseudonocardiales</taxon>
        <taxon>Pseudonocardiaceae</taxon>
        <taxon>Lentzea</taxon>
    </lineage>
</organism>
<proteinExistence type="predicted"/>
<dbReference type="InterPro" id="IPR004401">
    <property type="entry name" value="YbaB/EbfC"/>
</dbReference>
<keyword evidence="3" id="KW-1185">Reference proteome</keyword>
<dbReference type="STRING" id="641025.SAMN05421507_13120"/>
<dbReference type="EMBL" id="FNIX01000031">
    <property type="protein sequence ID" value="SDP97455.1"/>
    <property type="molecule type" value="Genomic_DNA"/>
</dbReference>
<dbReference type="Gene3D" id="3.30.1310.10">
    <property type="entry name" value="Nucleoid-associated protein YbaB-like domain"/>
    <property type="match status" value="1"/>
</dbReference>
<keyword evidence="1" id="KW-0175">Coiled coil</keyword>
<protein>
    <submittedName>
        <fullName evidence="2">YbaB/EbfC DNA-binding family protein</fullName>
    </submittedName>
</protein>
<dbReference type="Pfam" id="PF02575">
    <property type="entry name" value="YbaB_DNA_bd"/>
    <property type="match status" value="1"/>
</dbReference>